<dbReference type="InterPro" id="IPR013320">
    <property type="entry name" value="ConA-like_dom_sf"/>
</dbReference>
<evidence type="ECO:0000256" key="9">
    <source>
        <dbReference type="RuleBase" id="RU362126"/>
    </source>
</evidence>
<reference evidence="11 12" key="1">
    <citation type="submission" date="2019-04" db="EMBL/GenBank/DDBJ databases">
        <title>Comparative genomics and transcriptomics to analyze fruiting body development in filamentous ascomycetes.</title>
        <authorList>
            <consortium name="DOE Joint Genome Institute"/>
            <person name="Lutkenhaus R."/>
            <person name="Traeger S."/>
            <person name="Breuer J."/>
            <person name="Kuo A."/>
            <person name="Lipzen A."/>
            <person name="Pangilinan J."/>
            <person name="Dilworth D."/>
            <person name="Sandor L."/>
            <person name="Poggeler S."/>
            <person name="Barry K."/>
            <person name="Grigoriev I.V."/>
            <person name="Nowrousian M."/>
        </authorList>
    </citation>
    <scope>NUCLEOTIDE SEQUENCE [LARGE SCALE GENOMIC DNA]</scope>
    <source>
        <strain evidence="11 12">CBS 389.68</strain>
    </source>
</reference>
<evidence type="ECO:0000256" key="7">
    <source>
        <dbReference type="ARBA" id="ARBA00023186"/>
    </source>
</evidence>
<gene>
    <name evidence="11" type="ORF">EX30DRAFT_359470</name>
</gene>
<dbReference type="PRINTS" id="PR00626">
    <property type="entry name" value="CALRETICULIN"/>
</dbReference>
<evidence type="ECO:0000256" key="5">
    <source>
        <dbReference type="ARBA" id="ARBA00022989"/>
    </source>
</evidence>
<evidence type="ECO:0000313" key="12">
    <source>
        <dbReference type="Proteomes" id="UP000298138"/>
    </source>
</evidence>
<dbReference type="InterPro" id="IPR009033">
    <property type="entry name" value="Calreticulin/calnexin_P_dom_sf"/>
</dbReference>
<dbReference type="EMBL" id="ML220130">
    <property type="protein sequence ID" value="TGZ79671.1"/>
    <property type="molecule type" value="Genomic_DNA"/>
</dbReference>
<feature type="compositionally biased region" description="Basic and acidic residues" evidence="10">
    <location>
        <begin position="262"/>
        <end position="292"/>
    </location>
</feature>
<dbReference type="FunFam" id="2.10.250.10:FF:000001">
    <property type="entry name" value="Calnexin homolog"/>
    <property type="match status" value="1"/>
</dbReference>
<name>A0A4S2MT64_9PEZI</name>
<dbReference type="PANTHER" id="PTHR11073:SF1">
    <property type="entry name" value="CALNEXIN 14D-RELATED"/>
    <property type="match status" value="1"/>
</dbReference>
<evidence type="ECO:0000256" key="1">
    <source>
        <dbReference type="ARBA" id="ARBA00004115"/>
    </source>
</evidence>
<feature type="signal peptide" evidence="9">
    <location>
        <begin position="1"/>
        <end position="24"/>
    </location>
</feature>
<organism evidence="11 12">
    <name type="scientific">Ascodesmis nigricans</name>
    <dbReference type="NCBI Taxonomy" id="341454"/>
    <lineage>
        <taxon>Eukaryota</taxon>
        <taxon>Fungi</taxon>
        <taxon>Dikarya</taxon>
        <taxon>Ascomycota</taxon>
        <taxon>Pezizomycotina</taxon>
        <taxon>Pezizomycetes</taxon>
        <taxon>Pezizales</taxon>
        <taxon>Ascodesmidaceae</taxon>
        <taxon>Ascodesmis</taxon>
    </lineage>
</organism>
<keyword evidence="7 9" id="KW-0143">Chaperone</keyword>
<sequence length="576" mass="64143">MWFRTNTAYGLFAVALLGFGGVLADEIDDTLEEAVKTPSAATPSSAAVKKPSFSPLAIKAPFYEQFTEDWESRWKISHAKKQNDKSGDEEWAYVGEWSVEEPTVLKGIEGDKGLVVKNVAAHHAISAKFPTPVDPKDKNLVVQYEVKLQGGLDCGGAYLKLLRENKDLHLEEFSNASPYVIMFGPDKCGATNKVHFIFNHKNPKTGEYEEKHLKAPPMAKITKLSTLYTLIVKPDQTYELKIDGKSAKKGSLLVDFSPAVNPEKEIDDPNDKKPADWVDTARIEDPDAKKPDDWDEDAPYEIVDEDAKKPEDWLEDEPQFIPDPTAEKPEDWDDDEDGDWIAPTVPNPKCEEVSGCGKWEKPMKVNPDYKGKWTPPTIDNPAYKGPWAPRKIANPDFFEDKTPSNFEPIGALGFELWTMNKDILFDNIYVGHSIEDAEKLEKETWAVKRQIEDEEDKANQPKTPEPTPVPSFKEDPVNYMINKFQLFLAVAQQDPVGALKEFPEVVGTLVAAVVTVFALLAGLISVFSAPTPVQKPAKNSAPASDEKPETKIQEAAEAESSGNEKPKATRRTSKKA</sequence>
<accession>A0A4S2MT64</accession>
<dbReference type="InterPro" id="IPR018124">
    <property type="entry name" value="Calret/calnex_CS"/>
</dbReference>
<evidence type="ECO:0000313" key="11">
    <source>
        <dbReference type="EMBL" id="TGZ79671.1"/>
    </source>
</evidence>
<keyword evidence="8" id="KW-1015">Disulfide bond</keyword>
<dbReference type="AlphaFoldDB" id="A0A4S2MT64"/>
<dbReference type="PROSITE" id="PS00804">
    <property type="entry name" value="CALRETICULIN_2"/>
    <property type="match status" value="1"/>
</dbReference>
<dbReference type="Pfam" id="PF00262">
    <property type="entry name" value="Calreticulin"/>
    <property type="match status" value="1"/>
</dbReference>
<feature type="region of interest" description="Disordered" evidence="10">
    <location>
        <begin position="531"/>
        <end position="576"/>
    </location>
</feature>
<dbReference type="Gene3D" id="2.10.250.10">
    <property type="entry name" value="Calreticulin/calnexin, P domain"/>
    <property type="match status" value="1"/>
</dbReference>
<feature type="region of interest" description="Disordered" evidence="10">
    <location>
        <begin position="260"/>
        <end position="335"/>
    </location>
</feature>
<feature type="compositionally biased region" description="Acidic residues" evidence="10">
    <location>
        <begin position="293"/>
        <end position="304"/>
    </location>
</feature>
<dbReference type="PROSITE" id="PS00805">
    <property type="entry name" value="CALRETICULIN_REPEAT"/>
    <property type="match status" value="1"/>
</dbReference>
<dbReference type="SUPFAM" id="SSF49899">
    <property type="entry name" value="Concanavalin A-like lectins/glucanases"/>
    <property type="match status" value="2"/>
</dbReference>
<dbReference type="GO" id="GO:0005789">
    <property type="term" value="C:endoplasmic reticulum membrane"/>
    <property type="evidence" value="ECO:0007669"/>
    <property type="project" value="UniProtKB-SubCell"/>
</dbReference>
<feature type="transmembrane region" description="Helical" evidence="9">
    <location>
        <begin position="505"/>
        <end position="529"/>
    </location>
</feature>
<evidence type="ECO:0000256" key="4">
    <source>
        <dbReference type="ARBA" id="ARBA00022824"/>
    </source>
</evidence>
<feature type="disulfide bond" evidence="8">
    <location>
        <begin position="154"/>
        <end position="188"/>
    </location>
</feature>
<evidence type="ECO:0000256" key="6">
    <source>
        <dbReference type="ARBA" id="ARBA00023136"/>
    </source>
</evidence>
<feature type="chain" id="PRO_5021007939" evidence="9">
    <location>
        <begin position="25"/>
        <end position="576"/>
    </location>
</feature>
<dbReference type="GO" id="GO:0051082">
    <property type="term" value="F:unfolded protein binding"/>
    <property type="evidence" value="ECO:0007669"/>
    <property type="project" value="InterPro"/>
</dbReference>
<keyword evidence="5 9" id="KW-1133">Transmembrane helix</keyword>
<dbReference type="InterPro" id="IPR001580">
    <property type="entry name" value="Calret/calnex"/>
</dbReference>
<proteinExistence type="inferred from homology"/>
<dbReference type="GO" id="GO:0006457">
    <property type="term" value="P:protein folding"/>
    <property type="evidence" value="ECO:0007669"/>
    <property type="project" value="InterPro"/>
</dbReference>
<comment type="similarity">
    <text evidence="2 9">Belongs to the calreticulin family.</text>
</comment>
<evidence type="ECO:0000256" key="10">
    <source>
        <dbReference type="SAM" id="MobiDB-lite"/>
    </source>
</evidence>
<dbReference type="GO" id="GO:0036503">
    <property type="term" value="P:ERAD pathway"/>
    <property type="evidence" value="ECO:0007669"/>
    <property type="project" value="TreeGrafter"/>
</dbReference>
<dbReference type="STRING" id="341454.A0A4S2MT64"/>
<comment type="subcellular location">
    <subcellularLocation>
        <location evidence="1">Endoplasmic reticulum membrane</location>
        <topology evidence="1">Single-pass type I membrane protein</topology>
    </subcellularLocation>
</comment>
<keyword evidence="4 9" id="KW-0256">Endoplasmic reticulum</keyword>
<feature type="compositionally biased region" description="Basic and acidic residues" evidence="10">
    <location>
        <begin position="544"/>
        <end position="554"/>
    </location>
</feature>
<dbReference type="PANTHER" id="PTHR11073">
    <property type="entry name" value="CALRETICULIN AND CALNEXIN"/>
    <property type="match status" value="1"/>
</dbReference>
<dbReference type="Proteomes" id="UP000298138">
    <property type="component" value="Unassembled WGS sequence"/>
</dbReference>
<keyword evidence="3 9" id="KW-0812">Transmembrane</keyword>
<evidence type="ECO:0000256" key="2">
    <source>
        <dbReference type="ARBA" id="ARBA00010983"/>
    </source>
</evidence>
<dbReference type="FunFam" id="2.60.120.200:FF:000011">
    <property type="entry name" value="Probable calnexin"/>
    <property type="match status" value="1"/>
</dbReference>
<protein>
    <submittedName>
        <fullName evidence="11">Calreticulin-domain-containing protein</fullName>
    </submittedName>
</protein>
<keyword evidence="12" id="KW-1185">Reference proteome</keyword>
<evidence type="ECO:0000256" key="8">
    <source>
        <dbReference type="PIRSR" id="PIRSR601580-3"/>
    </source>
</evidence>
<dbReference type="OrthoDB" id="1938156at2759"/>
<feature type="region of interest" description="Disordered" evidence="10">
    <location>
        <begin position="452"/>
        <end position="474"/>
    </location>
</feature>
<dbReference type="InParanoid" id="A0A4S2MT64"/>
<dbReference type="SUPFAM" id="SSF63887">
    <property type="entry name" value="P-domain of calnexin/calreticulin"/>
    <property type="match status" value="1"/>
</dbReference>
<dbReference type="Gene3D" id="2.60.120.200">
    <property type="match status" value="1"/>
</dbReference>
<keyword evidence="6 9" id="KW-0472">Membrane</keyword>
<keyword evidence="9" id="KW-0732">Signal</keyword>
<evidence type="ECO:0000256" key="3">
    <source>
        <dbReference type="ARBA" id="ARBA00022692"/>
    </source>
</evidence>
<dbReference type="GO" id="GO:0005509">
    <property type="term" value="F:calcium ion binding"/>
    <property type="evidence" value="ECO:0007669"/>
    <property type="project" value="InterPro"/>
</dbReference>